<dbReference type="EMBL" id="JAAEEH010000003">
    <property type="protein sequence ID" value="NDL66503.1"/>
    <property type="molecule type" value="Genomic_DNA"/>
</dbReference>
<dbReference type="InterPro" id="IPR000891">
    <property type="entry name" value="PYR_CT"/>
</dbReference>
<dbReference type="CDD" id="cd07939">
    <property type="entry name" value="DRE_TIM_NifV"/>
    <property type="match status" value="1"/>
</dbReference>
<reference evidence="4 5" key="1">
    <citation type="submission" date="2020-01" db="EMBL/GenBank/DDBJ databases">
        <title>Anaeroalcalibacter tamaniensis gen. nov., sp. nov., moderately halophilic strictly anaerobic fermenter bacterium from mud volcano of Taman peninsula.</title>
        <authorList>
            <person name="Frolova A."/>
            <person name="Merkel A.Y."/>
            <person name="Slobodkin A.I."/>
        </authorList>
    </citation>
    <scope>NUCLEOTIDE SEQUENCE [LARGE SCALE GENOMIC DNA]</scope>
    <source>
        <strain evidence="4 5">F-3ap</strain>
    </source>
</reference>
<comment type="caution">
    <text evidence="4">The sequence shown here is derived from an EMBL/GenBank/DDBJ whole genome shotgun (WGS) entry which is preliminary data.</text>
</comment>
<feature type="domain" description="Pyruvate carboxyltransferase" evidence="3">
    <location>
        <begin position="6"/>
        <end position="257"/>
    </location>
</feature>
<dbReference type="PROSITE" id="PS00815">
    <property type="entry name" value="AIPM_HOMOCIT_SYNTH_1"/>
    <property type="match status" value="1"/>
</dbReference>
<keyword evidence="5" id="KW-1185">Reference proteome</keyword>
<dbReference type="GO" id="GO:0046912">
    <property type="term" value="F:acyltransferase activity, acyl groups converted into alkyl on transfer"/>
    <property type="evidence" value="ECO:0007669"/>
    <property type="project" value="InterPro"/>
</dbReference>
<dbReference type="Pfam" id="PF00682">
    <property type="entry name" value="HMGL-like"/>
    <property type="match status" value="1"/>
</dbReference>
<dbReference type="Pfam" id="PF22617">
    <property type="entry name" value="HCS_D2"/>
    <property type="match status" value="1"/>
</dbReference>
<comment type="similarity">
    <text evidence="2">Belongs to the alpha-IPM synthase/homocitrate synthase family.</text>
</comment>
<proteinExistence type="inferred from homology"/>
<gene>
    <name evidence="4" type="primary">aksA</name>
    <name evidence="4" type="ORF">GXN74_01910</name>
</gene>
<evidence type="ECO:0000259" key="3">
    <source>
        <dbReference type="PROSITE" id="PS50991"/>
    </source>
</evidence>
<dbReference type="InterPro" id="IPR054691">
    <property type="entry name" value="LeuA/HCS_post-cat"/>
</dbReference>
<dbReference type="InterPro" id="IPR013785">
    <property type="entry name" value="Aldolase_TIM"/>
</dbReference>
<dbReference type="RefSeq" id="WP_162369233.1">
    <property type="nucleotide sequence ID" value="NZ_JAAEEH010000003.1"/>
</dbReference>
<dbReference type="PANTHER" id="PTHR42880">
    <property type="entry name" value="HOMOCITRATE SYNTHASE"/>
    <property type="match status" value="1"/>
</dbReference>
<protein>
    <submittedName>
        <fullName evidence="4">Homoaconitate hydratase</fullName>
    </submittedName>
</protein>
<dbReference type="Gene3D" id="3.20.20.70">
    <property type="entry name" value="Aldolase class I"/>
    <property type="match status" value="1"/>
</dbReference>
<dbReference type="PROSITE" id="PS50991">
    <property type="entry name" value="PYR_CT"/>
    <property type="match status" value="1"/>
</dbReference>
<dbReference type="Proteomes" id="UP000461585">
    <property type="component" value="Unassembled WGS sequence"/>
</dbReference>
<name>A0A7X5HTR6_9FIRM</name>
<keyword evidence="1 2" id="KW-0808">Transferase</keyword>
<dbReference type="InterPro" id="IPR002034">
    <property type="entry name" value="AIPM/Hcit_synth_CS"/>
</dbReference>
<dbReference type="PANTHER" id="PTHR42880:SF1">
    <property type="entry name" value="ISOPROPYLMALATE_HOMOCITRATE_CITRAMALATE SYNTHASE FAMILY PROTEIN"/>
    <property type="match status" value="1"/>
</dbReference>
<organism evidence="4 5">
    <name type="scientific">Anaerotalea alkaliphila</name>
    <dbReference type="NCBI Taxonomy" id="2662126"/>
    <lineage>
        <taxon>Bacteria</taxon>
        <taxon>Bacillati</taxon>
        <taxon>Bacillota</taxon>
        <taxon>Clostridia</taxon>
        <taxon>Eubacteriales</taxon>
        <taxon>Anaerotalea</taxon>
    </lineage>
</organism>
<dbReference type="AlphaFoldDB" id="A0A7X5HTR6"/>
<dbReference type="PROSITE" id="PS00816">
    <property type="entry name" value="AIPM_HOMOCIT_SYNTH_2"/>
    <property type="match status" value="1"/>
</dbReference>
<accession>A0A7X5HTR6</accession>
<evidence type="ECO:0000313" key="4">
    <source>
        <dbReference type="EMBL" id="NDL66503.1"/>
    </source>
</evidence>
<evidence type="ECO:0000256" key="2">
    <source>
        <dbReference type="RuleBase" id="RU003523"/>
    </source>
</evidence>
<dbReference type="GO" id="GO:0019752">
    <property type="term" value="P:carboxylic acid metabolic process"/>
    <property type="evidence" value="ECO:0007669"/>
    <property type="project" value="InterPro"/>
</dbReference>
<sequence length="330" mass="35704">MDKRKLHIVDSTLRDGEQSPGVAFSLEEKKEIAAALDMLGVDVIEAGIPVMGKEEMESVYEILQMGLGAEILTWNRMRYEDIRSSLVIGARNIHISVPSSDIQITRKLGSTREEVLHAMAVLVELAVARGASVSIGAEDASRADRQFLLTLFQLAQREGAYRVRYADTVGALEPFGVMERIGSLSGKLDIPVDFHGHNDFGLGTANALAAFRAGADYVSCCVNGLGERAGNTALEEIAVAAALMEGARVDIDLGGLPALSKMVETSSGRMVHASKPIVGDMVFSHEAGIHVDGIRKEPKTYEYLEPGLFGRERRFIQGKHSSRKTPLLGV</sequence>
<dbReference type="Gene3D" id="4.10.430.20">
    <property type="match status" value="1"/>
</dbReference>
<evidence type="ECO:0000256" key="1">
    <source>
        <dbReference type="ARBA" id="ARBA00022679"/>
    </source>
</evidence>
<dbReference type="SUPFAM" id="SSF51569">
    <property type="entry name" value="Aldolase"/>
    <property type="match status" value="1"/>
</dbReference>
<evidence type="ECO:0000313" key="5">
    <source>
        <dbReference type="Proteomes" id="UP000461585"/>
    </source>
</evidence>
<dbReference type="InterPro" id="IPR013477">
    <property type="entry name" value="NifV/FrbC"/>
</dbReference>